<dbReference type="InterPro" id="IPR034603">
    <property type="entry name" value="Dipeptide_epimerase"/>
</dbReference>
<dbReference type="Proteomes" id="UP000029868">
    <property type="component" value="Unassembled WGS sequence"/>
</dbReference>
<keyword evidence="2 6" id="KW-0479">Metal-binding</keyword>
<dbReference type="Pfam" id="PF02746">
    <property type="entry name" value="MR_MLE_N"/>
    <property type="match status" value="1"/>
</dbReference>
<comment type="cofactor">
    <cofactor evidence="6 7">
        <name>Mg(2+)</name>
        <dbReference type="ChEBI" id="CHEBI:18420"/>
    </cofactor>
    <text evidence="6 7">Binds 1 Mg(2+) ion per subunit.</text>
</comment>
<evidence type="ECO:0000256" key="3">
    <source>
        <dbReference type="ARBA" id="ARBA00022842"/>
    </source>
</evidence>
<dbReference type="SUPFAM" id="SSF54826">
    <property type="entry name" value="Enolase N-terminal domain-like"/>
    <property type="match status" value="1"/>
</dbReference>
<proteinExistence type="inferred from homology"/>
<evidence type="ECO:0000313" key="10">
    <source>
        <dbReference type="Proteomes" id="UP000029868"/>
    </source>
</evidence>
<dbReference type="InterPro" id="IPR018110">
    <property type="entry name" value="Mandel_Rmase/mucon_lact_enz_CS"/>
</dbReference>
<dbReference type="CDD" id="cd03319">
    <property type="entry name" value="L-Ala-DL-Glu_epimerase"/>
    <property type="match status" value="1"/>
</dbReference>
<dbReference type="GO" id="GO:0016855">
    <property type="term" value="F:racemase and epimerase activity, acting on amino acids and derivatives"/>
    <property type="evidence" value="ECO:0007669"/>
    <property type="project" value="UniProtKB-UniRule"/>
</dbReference>
<accession>A0A099KJF1</accession>
<dbReference type="SUPFAM" id="SSF51604">
    <property type="entry name" value="Enolase C-terminal domain-like"/>
    <property type="match status" value="1"/>
</dbReference>
<dbReference type="PANTHER" id="PTHR48080:SF3">
    <property type="entry name" value="ENOLASE SUPERFAMILY MEMBER DDB_G0284701"/>
    <property type="match status" value="1"/>
</dbReference>
<dbReference type="SFLD" id="SFLDG00180">
    <property type="entry name" value="muconate_cycloisomerase"/>
    <property type="match status" value="1"/>
</dbReference>
<evidence type="ECO:0000259" key="8">
    <source>
        <dbReference type="SMART" id="SM00922"/>
    </source>
</evidence>
<evidence type="ECO:0000256" key="6">
    <source>
        <dbReference type="PIRSR" id="PIRSR634603-3"/>
    </source>
</evidence>
<dbReference type="InterPro" id="IPR036849">
    <property type="entry name" value="Enolase-like_C_sf"/>
</dbReference>
<dbReference type="InterPro" id="IPR029017">
    <property type="entry name" value="Enolase-like_N"/>
</dbReference>
<comment type="similarity">
    <text evidence="1 7">Belongs to the mandelate racemase/muconate lactonizing enzyme family.</text>
</comment>
<dbReference type="GO" id="GO:0046872">
    <property type="term" value="F:metal ion binding"/>
    <property type="evidence" value="ECO:0007669"/>
    <property type="project" value="UniProtKB-KW"/>
</dbReference>
<dbReference type="OrthoDB" id="9796450at2"/>
<dbReference type="Pfam" id="PF13378">
    <property type="entry name" value="MR_MLE_C"/>
    <property type="match status" value="1"/>
</dbReference>
<feature type="domain" description="Mandelate racemase/muconate lactonizing enzyme C-terminal" evidence="8">
    <location>
        <begin position="147"/>
        <end position="238"/>
    </location>
</feature>
<evidence type="ECO:0000256" key="4">
    <source>
        <dbReference type="ARBA" id="ARBA00023235"/>
    </source>
</evidence>
<dbReference type="PROSITE" id="PS00909">
    <property type="entry name" value="MR_MLE_2"/>
    <property type="match status" value="1"/>
</dbReference>
<dbReference type="InterPro" id="IPR034593">
    <property type="entry name" value="DgoD-like"/>
</dbReference>
<evidence type="ECO:0000256" key="7">
    <source>
        <dbReference type="RuleBase" id="RU366006"/>
    </source>
</evidence>
<feature type="binding site" evidence="6">
    <location>
        <position position="217"/>
    </location>
    <ligand>
        <name>Mg(2+)</name>
        <dbReference type="ChEBI" id="CHEBI:18420"/>
    </ligand>
</feature>
<dbReference type="SFLD" id="SFLDS00001">
    <property type="entry name" value="Enolase"/>
    <property type="match status" value="1"/>
</dbReference>
<feature type="binding site" evidence="6">
    <location>
        <position position="240"/>
    </location>
    <ligand>
        <name>Mg(2+)</name>
        <dbReference type="ChEBI" id="CHEBI:18420"/>
    </ligand>
</feature>
<dbReference type="PATRIC" id="fig|28229.3.peg.3286"/>
<protein>
    <recommendedName>
        <fullName evidence="7">Dipeptide epimerase</fullName>
        <ecNumber evidence="7">5.1.1.-</ecNumber>
    </recommendedName>
</protein>
<dbReference type="Gene3D" id="3.20.20.120">
    <property type="entry name" value="Enolase-like C-terminal domain"/>
    <property type="match status" value="1"/>
</dbReference>
<dbReference type="InterPro" id="IPR029065">
    <property type="entry name" value="Enolase_C-like"/>
</dbReference>
<dbReference type="InterPro" id="IPR013341">
    <property type="entry name" value="Mandelate_racemase_N_dom"/>
</dbReference>
<dbReference type="GO" id="GO:0009063">
    <property type="term" value="P:amino acid catabolic process"/>
    <property type="evidence" value="ECO:0007669"/>
    <property type="project" value="InterPro"/>
</dbReference>
<name>A0A099KJF1_COLPS</name>
<feature type="active site" description="Proton acceptor; specific for (S)-substrate epimerization" evidence="5">
    <location>
        <position position="262"/>
    </location>
</feature>
<organism evidence="9 10">
    <name type="scientific">Colwellia psychrerythraea</name>
    <name type="common">Vibrio psychroerythus</name>
    <dbReference type="NCBI Taxonomy" id="28229"/>
    <lineage>
        <taxon>Bacteria</taxon>
        <taxon>Pseudomonadati</taxon>
        <taxon>Pseudomonadota</taxon>
        <taxon>Gammaproteobacteria</taxon>
        <taxon>Alteromonadales</taxon>
        <taxon>Colwelliaceae</taxon>
        <taxon>Colwellia</taxon>
    </lineage>
</organism>
<dbReference type="RefSeq" id="WP_052093855.1">
    <property type="nucleotide sequence ID" value="NZ_JQEC01000044.1"/>
</dbReference>
<evidence type="ECO:0000313" key="9">
    <source>
        <dbReference type="EMBL" id="KGJ90959.1"/>
    </source>
</evidence>
<dbReference type="PANTHER" id="PTHR48080">
    <property type="entry name" value="D-GALACTONATE DEHYDRATASE-RELATED"/>
    <property type="match status" value="1"/>
</dbReference>
<keyword evidence="3 6" id="KW-0460">Magnesium</keyword>
<gene>
    <name evidence="9" type="ORF">GAB14E_0623</name>
</gene>
<sequence length="345" mass="37470">MSKVALIVNGKAKISLTVTRETWPLAKPFVIARGSRIETEVVKVTLNQDYFSGSGESVPTARFGEDVATVIAQIQSVATKLADCSEDLDNCRKQLQQWLPAGSARNALDSALWDLNAKIKQISVSEQLNFVEPKNIITVQTISIDSPENMGKAAALLQDFPLLKIKLNQELIIERLNAVHANAPKAKLLIDANESWDIELLEYVDKSVKYLPILLIEQPLKAGEDGILKGRNFSLPIGADESCHTCADIAYLADRYDVINIKLDKTGGLTEGVKLAKLAKAHSLQVMVGCMVGTSLSMAPGLVLATQASYVDLDAPLLIKADRPFGLQINKGNISGLPTELWGHC</sequence>
<dbReference type="EC" id="5.1.1.-" evidence="7"/>
<comment type="caution">
    <text evidence="9">The sequence shown here is derived from an EMBL/GenBank/DDBJ whole genome shotgun (WGS) entry which is preliminary data.</text>
</comment>
<evidence type="ECO:0000256" key="2">
    <source>
        <dbReference type="ARBA" id="ARBA00022723"/>
    </source>
</evidence>
<evidence type="ECO:0000256" key="1">
    <source>
        <dbReference type="ARBA" id="ARBA00008031"/>
    </source>
</evidence>
<dbReference type="InterPro" id="IPR013342">
    <property type="entry name" value="Mandelate_racemase_C"/>
</dbReference>
<feature type="binding site" evidence="6">
    <location>
        <position position="191"/>
    </location>
    <ligand>
        <name>Mg(2+)</name>
        <dbReference type="ChEBI" id="CHEBI:18420"/>
    </ligand>
</feature>
<reference evidence="9 10" key="1">
    <citation type="submission" date="2014-08" db="EMBL/GenBank/DDBJ databases">
        <title>Genomic and Phenotypic Diversity of Colwellia psychrerythraea strains from Disparate Marine Basins.</title>
        <authorList>
            <person name="Techtmann S.M."/>
            <person name="Stelling S.C."/>
            <person name="Utturkar S.M."/>
            <person name="Alshibli N."/>
            <person name="Harris A."/>
            <person name="Brown S.D."/>
            <person name="Hazen T.C."/>
        </authorList>
    </citation>
    <scope>NUCLEOTIDE SEQUENCE [LARGE SCALE GENOMIC DNA]</scope>
    <source>
        <strain evidence="9 10">GAB14E</strain>
    </source>
</reference>
<keyword evidence="4 7" id="KW-0413">Isomerase</keyword>
<evidence type="ECO:0000256" key="5">
    <source>
        <dbReference type="PIRSR" id="PIRSR634603-1"/>
    </source>
</evidence>
<dbReference type="SFLD" id="SFLDF00010">
    <property type="entry name" value="dipeptide_epimerase"/>
    <property type="match status" value="1"/>
</dbReference>
<dbReference type="Gene3D" id="3.30.390.10">
    <property type="entry name" value="Enolase-like, N-terminal domain"/>
    <property type="match status" value="1"/>
</dbReference>
<feature type="active site" description="Proton acceptor; specific for (R)-substrate epimerization" evidence="5">
    <location>
        <position position="166"/>
    </location>
</feature>
<dbReference type="AlphaFoldDB" id="A0A099KJF1"/>
<dbReference type="NCBIfam" id="NF042940">
    <property type="entry name" value="racemase_DgcA"/>
    <property type="match status" value="1"/>
</dbReference>
<dbReference type="EMBL" id="JQEC01000044">
    <property type="protein sequence ID" value="KGJ90959.1"/>
    <property type="molecule type" value="Genomic_DNA"/>
</dbReference>
<dbReference type="SMART" id="SM00922">
    <property type="entry name" value="MR_MLE"/>
    <property type="match status" value="1"/>
</dbReference>